<feature type="transmembrane region" description="Helical" evidence="1">
    <location>
        <begin position="169"/>
        <end position="193"/>
    </location>
</feature>
<gene>
    <name evidence="2" type="ORF">UFOPK2809_00719</name>
    <name evidence="3" type="ORF">UFOPK3425_00904</name>
</gene>
<sequence length="216" mass="23575">MSETKQHPLQALIGGPRGAIESILPPLAFITTYVATGDNMTWAVSVAVGLGLFFAIWRLVEHKRPTRVLGALLVVVLSAYIAAKSGSAAAFFWPRVLLNVASALAFAISIFIRWPLLGVIVGPIVGTKMRWRQDPDLMRAYNRASWLWVLLCVIRAAVLIPLIENNWLWALAASGALFYALVIATVLLSWVVIKRTLPADHPGIRSPRASELPSSS</sequence>
<evidence type="ECO:0000256" key="1">
    <source>
        <dbReference type="SAM" id="Phobius"/>
    </source>
</evidence>
<dbReference type="Pfam" id="PF11361">
    <property type="entry name" value="DUF3159"/>
    <property type="match status" value="1"/>
</dbReference>
<keyword evidence="1" id="KW-1133">Transmembrane helix</keyword>
<feature type="transmembrane region" description="Helical" evidence="1">
    <location>
        <begin position="40"/>
        <end position="60"/>
    </location>
</feature>
<feature type="transmembrane region" description="Helical" evidence="1">
    <location>
        <begin position="146"/>
        <end position="163"/>
    </location>
</feature>
<accession>A0A6J6TM54</accession>
<evidence type="ECO:0000313" key="2">
    <source>
        <dbReference type="EMBL" id="CAB4747459.1"/>
    </source>
</evidence>
<dbReference type="EMBL" id="CAEZZA010000081">
    <property type="protein sequence ID" value="CAB4747459.1"/>
    <property type="molecule type" value="Genomic_DNA"/>
</dbReference>
<organism evidence="2">
    <name type="scientific">freshwater metagenome</name>
    <dbReference type="NCBI Taxonomy" id="449393"/>
    <lineage>
        <taxon>unclassified sequences</taxon>
        <taxon>metagenomes</taxon>
        <taxon>ecological metagenomes</taxon>
    </lineage>
</organism>
<dbReference type="InterPro" id="IPR016566">
    <property type="entry name" value="UCP010219"/>
</dbReference>
<protein>
    <submittedName>
        <fullName evidence="2">Unannotated protein</fullName>
    </submittedName>
</protein>
<feature type="transmembrane region" description="Helical" evidence="1">
    <location>
        <begin position="72"/>
        <end position="94"/>
    </location>
</feature>
<name>A0A6J6TM54_9ZZZZ</name>
<proteinExistence type="predicted"/>
<keyword evidence="1" id="KW-0472">Membrane</keyword>
<evidence type="ECO:0000313" key="3">
    <source>
        <dbReference type="EMBL" id="CAB4876139.1"/>
    </source>
</evidence>
<reference evidence="2" key="1">
    <citation type="submission" date="2020-05" db="EMBL/GenBank/DDBJ databases">
        <authorList>
            <person name="Chiriac C."/>
            <person name="Salcher M."/>
            <person name="Ghai R."/>
            <person name="Kavagutti S V."/>
        </authorList>
    </citation>
    <scope>NUCLEOTIDE SEQUENCE</scope>
</reference>
<dbReference type="EMBL" id="CAFBLV010000178">
    <property type="protein sequence ID" value="CAB4876139.1"/>
    <property type="molecule type" value="Genomic_DNA"/>
</dbReference>
<keyword evidence="1" id="KW-0812">Transmembrane</keyword>
<dbReference type="AlphaFoldDB" id="A0A6J6TM54"/>
<feature type="transmembrane region" description="Helical" evidence="1">
    <location>
        <begin position="100"/>
        <end position="125"/>
    </location>
</feature>